<dbReference type="EMBL" id="DS231637">
    <property type="protein sequence ID" value="EDU46092.1"/>
    <property type="molecule type" value="Genomic_DNA"/>
</dbReference>
<accession>B2WPM6</accession>
<organism evidence="2 3">
    <name type="scientific">Pyrenophora tritici-repentis (strain Pt-1C-BFP)</name>
    <name type="common">Wheat tan spot fungus</name>
    <name type="synonym">Drechslera tritici-repentis</name>
    <dbReference type="NCBI Taxonomy" id="426418"/>
    <lineage>
        <taxon>Eukaryota</taxon>
        <taxon>Fungi</taxon>
        <taxon>Dikarya</taxon>
        <taxon>Ascomycota</taxon>
        <taxon>Pezizomycotina</taxon>
        <taxon>Dothideomycetes</taxon>
        <taxon>Pleosporomycetidae</taxon>
        <taxon>Pleosporales</taxon>
        <taxon>Pleosporineae</taxon>
        <taxon>Pleosporaceae</taxon>
        <taxon>Pyrenophora</taxon>
    </lineage>
</organism>
<dbReference type="Proteomes" id="UP000001471">
    <property type="component" value="Unassembled WGS sequence"/>
</dbReference>
<dbReference type="AlphaFoldDB" id="B2WPM6"/>
<dbReference type="HOGENOM" id="CLU_408334_0_0_1"/>
<dbReference type="eggNOG" id="ENOG502RN7T">
    <property type="taxonomic scope" value="Eukaryota"/>
</dbReference>
<dbReference type="InParanoid" id="B2WPM6"/>
<keyword evidence="1" id="KW-0472">Membrane</keyword>
<evidence type="ECO:0000313" key="2">
    <source>
        <dbReference type="EMBL" id="EDU46092.1"/>
    </source>
</evidence>
<sequence length="673" mass="76688">MSEGFSSKDEYNQNGCFQYKWHEANAFKILLSGTYKRSMTLRQLHLAAEEAAPKLDKKQLSVVIHHLKESLALRQNYSLRFRHAPLQHRRGHDFWSGLIQHIIDFANPHAPDEERTEEFEDVDMTAGKATFLRFLEDIESCVAQAEDLWRRVAKGKAHISTASILTKTCLCTVTSMVNAEMLLNPSWFTKDRLAAHVSADGFPYWTELRACVYNIDDIFMKVVPPIFLSGTPFSNAPLLTQMLVKVKELHHSMIISEVPFIAAVAASLAARCSNLGLSTENLCSPVHMQIISTDVILARHAETYKDTTNTIHDILRDMKSIKTWAATCHDAISFGQIMSWLRIRHVLCVRLFVHDSSLLQLFAYICERTRINGKPLHPVLEGLFNDRRITGFLFLDGRPKNLGDCVRGIERWSDPKGMLDNLELTQDIFGARYKPTVAQQIFEGRGGATHAIIEQLNGRSLEEYLDWELEPPDPMRLEAILISTIRNDMGNDSIKLEFDAGPWLQLVPVIADLDLNGEALREYATTVFNKGGGIYVDMAVIWFPHEYDHHDFPIPPPLTEAKAATTASAHVSVWVVEKKRQAIGDWCVEADRWWKRRVWGRCIPFASNYFYNFGLGLPKLSMLAFCWAYFDLGQKAKLHRLLWITTTFIVVCYLTTLYDDTFSCGRVVSVQWS</sequence>
<keyword evidence="1" id="KW-1133">Transmembrane helix</keyword>
<gene>
    <name evidence="2" type="ORF">PTRG_11977</name>
</gene>
<feature type="transmembrane region" description="Helical" evidence="1">
    <location>
        <begin position="609"/>
        <end position="629"/>
    </location>
</feature>
<evidence type="ECO:0000313" key="3">
    <source>
        <dbReference type="Proteomes" id="UP000001471"/>
    </source>
</evidence>
<proteinExistence type="predicted"/>
<keyword evidence="1" id="KW-0812">Transmembrane</keyword>
<name>B2WPM6_PYRTR</name>
<protein>
    <submittedName>
        <fullName evidence="2">Uncharacterized protein</fullName>
    </submittedName>
</protein>
<reference evidence="3" key="1">
    <citation type="journal article" date="2013" name="G3 (Bethesda)">
        <title>Comparative genomics of a plant-pathogenic fungus, Pyrenophora tritici-repentis, reveals transduplication and the impact of repeat elements on pathogenicity and population divergence.</title>
        <authorList>
            <person name="Manning V.A."/>
            <person name="Pandelova I."/>
            <person name="Dhillon B."/>
            <person name="Wilhelm L.J."/>
            <person name="Goodwin S.B."/>
            <person name="Berlin A.M."/>
            <person name="Figueroa M."/>
            <person name="Freitag M."/>
            <person name="Hane J.K."/>
            <person name="Henrissat B."/>
            <person name="Holman W.H."/>
            <person name="Kodira C.D."/>
            <person name="Martin J."/>
            <person name="Oliver R.P."/>
            <person name="Robbertse B."/>
            <person name="Schackwitz W."/>
            <person name="Schwartz D.C."/>
            <person name="Spatafora J.W."/>
            <person name="Turgeon B.G."/>
            <person name="Yandava C."/>
            <person name="Young S."/>
            <person name="Zhou S."/>
            <person name="Zeng Q."/>
            <person name="Grigoriev I.V."/>
            <person name="Ma L.-J."/>
            <person name="Ciuffetti L.M."/>
        </authorList>
    </citation>
    <scope>NUCLEOTIDE SEQUENCE [LARGE SCALE GENOMIC DNA]</scope>
    <source>
        <strain evidence="3">Pt-1C-BFP</strain>
    </source>
</reference>
<feature type="transmembrane region" description="Helical" evidence="1">
    <location>
        <begin position="641"/>
        <end position="658"/>
    </location>
</feature>
<evidence type="ECO:0000256" key="1">
    <source>
        <dbReference type="SAM" id="Phobius"/>
    </source>
</evidence>